<protein>
    <submittedName>
        <fullName evidence="1">Uncharacterized protein</fullName>
    </submittedName>
</protein>
<dbReference type="AlphaFoldDB" id="A0A0F9CE43"/>
<gene>
    <name evidence="1" type="ORF">LCGC14_2336870</name>
</gene>
<organism evidence="1">
    <name type="scientific">marine sediment metagenome</name>
    <dbReference type="NCBI Taxonomy" id="412755"/>
    <lineage>
        <taxon>unclassified sequences</taxon>
        <taxon>metagenomes</taxon>
        <taxon>ecological metagenomes</taxon>
    </lineage>
</organism>
<proteinExistence type="predicted"/>
<accession>A0A0F9CE43</accession>
<dbReference type="EMBL" id="LAZR01033715">
    <property type="protein sequence ID" value="KKL47304.1"/>
    <property type="molecule type" value="Genomic_DNA"/>
</dbReference>
<name>A0A0F9CE43_9ZZZZ</name>
<comment type="caution">
    <text evidence="1">The sequence shown here is derived from an EMBL/GenBank/DDBJ whole genome shotgun (WGS) entry which is preliminary data.</text>
</comment>
<sequence>MDFKDLALHFWEQAVSSCWEVEFGTSSMAKSFEQCWEEFNER</sequence>
<evidence type="ECO:0000313" key="1">
    <source>
        <dbReference type="EMBL" id="KKL47304.1"/>
    </source>
</evidence>
<reference evidence="1" key="1">
    <citation type="journal article" date="2015" name="Nature">
        <title>Complex archaea that bridge the gap between prokaryotes and eukaryotes.</title>
        <authorList>
            <person name="Spang A."/>
            <person name="Saw J.H."/>
            <person name="Jorgensen S.L."/>
            <person name="Zaremba-Niedzwiedzka K."/>
            <person name="Martijn J."/>
            <person name="Lind A.E."/>
            <person name="van Eijk R."/>
            <person name="Schleper C."/>
            <person name="Guy L."/>
            <person name="Ettema T.J."/>
        </authorList>
    </citation>
    <scope>NUCLEOTIDE SEQUENCE</scope>
</reference>